<feature type="region of interest" description="Disordered" evidence="1">
    <location>
        <begin position="31"/>
        <end position="51"/>
    </location>
</feature>
<dbReference type="Proteomes" id="UP000324222">
    <property type="component" value="Unassembled WGS sequence"/>
</dbReference>
<sequence>MVQPPPLALMEFTHGPQLLCCGRNTQIPETTGLDGFLTTPHHSHATASPPPLLSRGGCGMVKDARISRASCLHHRGFKAVAASTPSCPTKMGSPASFMMGRDVS</sequence>
<evidence type="ECO:0000313" key="2">
    <source>
        <dbReference type="EMBL" id="MPC07704.1"/>
    </source>
</evidence>
<keyword evidence="3" id="KW-1185">Reference proteome</keyword>
<dbReference type="EMBL" id="VSRR010000006">
    <property type="protein sequence ID" value="MPC07704.1"/>
    <property type="molecule type" value="Genomic_DNA"/>
</dbReference>
<organism evidence="2 3">
    <name type="scientific">Portunus trituberculatus</name>
    <name type="common">Swimming crab</name>
    <name type="synonym">Neptunus trituberculatus</name>
    <dbReference type="NCBI Taxonomy" id="210409"/>
    <lineage>
        <taxon>Eukaryota</taxon>
        <taxon>Metazoa</taxon>
        <taxon>Ecdysozoa</taxon>
        <taxon>Arthropoda</taxon>
        <taxon>Crustacea</taxon>
        <taxon>Multicrustacea</taxon>
        <taxon>Malacostraca</taxon>
        <taxon>Eumalacostraca</taxon>
        <taxon>Eucarida</taxon>
        <taxon>Decapoda</taxon>
        <taxon>Pleocyemata</taxon>
        <taxon>Brachyura</taxon>
        <taxon>Eubrachyura</taxon>
        <taxon>Portunoidea</taxon>
        <taxon>Portunidae</taxon>
        <taxon>Portuninae</taxon>
        <taxon>Portunus</taxon>
    </lineage>
</organism>
<evidence type="ECO:0000313" key="3">
    <source>
        <dbReference type="Proteomes" id="UP000324222"/>
    </source>
</evidence>
<dbReference type="AlphaFoldDB" id="A0A5B7CG73"/>
<feature type="region of interest" description="Disordered" evidence="1">
    <location>
        <begin position="83"/>
        <end position="104"/>
    </location>
</feature>
<name>A0A5B7CG73_PORTR</name>
<comment type="caution">
    <text evidence="2">The sequence shown here is derived from an EMBL/GenBank/DDBJ whole genome shotgun (WGS) entry which is preliminary data.</text>
</comment>
<evidence type="ECO:0000256" key="1">
    <source>
        <dbReference type="SAM" id="MobiDB-lite"/>
    </source>
</evidence>
<gene>
    <name evidence="2" type="ORF">E2C01_000269</name>
</gene>
<protein>
    <submittedName>
        <fullName evidence="2">Uncharacterized protein</fullName>
    </submittedName>
</protein>
<proteinExistence type="predicted"/>
<reference evidence="2 3" key="1">
    <citation type="submission" date="2019-05" db="EMBL/GenBank/DDBJ databases">
        <title>Another draft genome of Portunus trituberculatus and its Hox gene families provides insights of decapod evolution.</title>
        <authorList>
            <person name="Jeong J.-H."/>
            <person name="Song I."/>
            <person name="Kim S."/>
            <person name="Choi T."/>
            <person name="Kim D."/>
            <person name="Ryu S."/>
            <person name="Kim W."/>
        </authorList>
    </citation>
    <scope>NUCLEOTIDE SEQUENCE [LARGE SCALE GENOMIC DNA]</scope>
    <source>
        <tissue evidence="2">Muscle</tissue>
    </source>
</reference>
<accession>A0A5B7CG73</accession>